<evidence type="ECO:0000313" key="3">
    <source>
        <dbReference type="Proteomes" id="UP000704176"/>
    </source>
</evidence>
<feature type="domain" description="IrrE N-terminal-like" evidence="1">
    <location>
        <begin position="49"/>
        <end position="148"/>
    </location>
</feature>
<gene>
    <name evidence="2" type="ORF">K9B37_21460</name>
</gene>
<dbReference type="Proteomes" id="UP000704176">
    <property type="component" value="Unassembled WGS sequence"/>
</dbReference>
<comment type="caution">
    <text evidence="2">The sequence shown here is derived from an EMBL/GenBank/DDBJ whole genome shotgun (WGS) entry which is preliminary data.</text>
</comment>
<accession>A0ABS7VTE2</accession>
<sequence>MAEILDAADLKVAHASIFDPARMLAFLRGKASDVTYKLKSAVSKVFGLYDAAENLIHIDPSVPLARQTFLKLHEAGHHELPAHKRTFRFFQDCEQTLAPEIADLFEREANNFARFVLFQGQRYAECAADSPMALKTPMGLAKQFGSSIYASCREYARTHHKACVVYVLERISFAEGHGAEAAVRRVEPSPSYINQFGQPADTVITLDHPLGKILPIGRRMTKPTPVVITDLNGDLHECLAEAFDTTWNVLLLVYPVRSLASSTVILNP</sequence>
<dbReference type="RefSeq" id="WP_224315583.1">
    <property type="nucleotide sequence ID" value="NZ_JAIRBM010000023.1"/>
</dbReference>
<dbReference type="Pfam" id="PF06114">
    <property type="entry name" value="Peptidase_M78"/>
    <property type="match status" value="1"/>
</dbReference>
<dbReference type="InterPro" id="IPR010359">
    <property type="entry name" value="IrrE_HExxH"/>
</dbReference>
<evidence type="ECO:0000259" key="1">
    <source>
        <dbReference type="Pfam" id="PF06114"/>
    </source>
</evidence>
<dbReference type="Gene3D" id="1.10.10.2910">
    <property type="match status" value="1"/>
</dbReference>
<reference evidence="2 3" key="1">
    <citation type="submission" date="2021-09" db="EMBL/GenBank/DDBJ databases">
        <title>The complete genome sequence of a new microorganism.</title>
        <authorList>
            <person name="Zi Z."/>
        </authorList>
    </citation>
    <scope>NUCLEOTIDE SEQUENCE [LARGE SCALE GENOMIC DNA]</scope>
    <source>
        <strain evidence="2 3">WGZ8</strain>
    </source>
</reference>
<protein>
    <submittedName>
        <fullName evidence="2">ImmA/IrrE family metallo-endopeptidase</fullName>
    </submittedName>
</protein>
<evidence type="ECO:0000313" key="2">
    <source>
        <dbReference type="EMBL" id="MBZ6078831.1"/>
    </source>
</evidence>
<keyword evidence="3" id="KW-1185">Reference proteome</keyword>
<proteinExistence type="predicted"/>
<dbReference type="EMBL" id="JAIRBM010000023">
    <property type="protein sequence ID" value="MBZ6078831.1"/>
    <property type="molecule type" value="Genomic_DNA"/>
</dbReference>
<name>A0ABS7VTE2_9HYPH</name>
<organism evidence="2 3">
    <name type="scientific">Microvirga puerhi</name>
    <dbReference type="NCBI Taxonomy" id="2876078"/>
    <lineage>
        <taxon>Bacteria</taxon>
        <taxon>Pseudomonadati</taxon>
        <taxon>Pseudomonadota</taxon>
        <taxon>Alphaproteobacteria</taxon>
        <taxon>Hyphomicrobiales</taxon>
        <taxon>Methylobacteriaceae</taxon>
        <taxon>Microvirga</taxon>
    </lineage>
</organism>